<dbReference type="Proteomes" id="UP000623509">
    <property type="component" value="Unassembled WGS sequence"/>
</dbReference>
<evidence type="ECO:0000313" key="2">
    <source>
        <dbReference type="EMBL" id="PAS92860.1"/>
    </source>
</evidence>
<reference evidence="1 4" key="1">
    <citation type="submission" date="2016-08" db="EMBL/GenBank/DDBJ databases">
        <title>Candidatus Dactylopiibacterium carminicum genome sequence.</title>
        <authorList>
            <person name="Ramirez-Puebla S.T."/>
            <person name="Ormeno-Orrillo E."/>
            <person name="Vera-Ponce De Leon A."/>
            <person name="Luis L."/>
            <person name="Sanchez-Flores A."/>
            <person name="Monica R."/>
            <person name="Martinez-Romero E."/>
        </authorList>
    </citation>
    <scope>NUCLEOTIDE SEQUENCE [LARGE SCALE GENOMIC DNA]</scope>
    <source>
        <strain evidence="1">END1</strain>
    </source>
</reference>
<dbReference type="InterPro" id="IPR036567">
    <property type="entry name" value="RHF-like"/>
</dbReference>
<dbReference type="EMBL" id="MDUX01000032">
    <property type="protein sequence ID" value="KAF7598954.1"/>
    <property type="molecule type" value="Genomic_DNA"/>
</dbReference>
<organism evidence="2 3">
    <name type="scientific">Candidatus Dactylopiibacterium carminicum</name>
    <dbReference type="NCBI Taxonomy" id="857335"/>
    <lineage>
        <taxon>Bacteria</taxon>
        <taxon>Pseudomonadati</taxon>
        <taxon>Pseudomonadota</taxon>
        <taxon>Betaproteobacteria</taxon>
        <taxon>Rhodocyclales</taxon>
        <taxon>Rhodocyclaceae</taxon>
        <taxon>Candidatus Dactylopiibacterium</taxon>
    </lineage>
</organism>
<dbReference type="AlphaFoldDB" id="A0A272ET03"/>
<proteinExistence type="predicted"/>
<evidence type="ECO:0000313" key="3">
    <source>
        <dbReference type="Proteomes" id="UP000216107"/>
    </source>
</evidence>
<dbReference type="OrthoDB" id="5297384at2"/>
<reference evidence="2 3" key="2">
    <citation type="submission" date="2017-07" db="EMBL/GenBank/DDBJ databases">
        <title>Candidatus Dactylopiibacterium carminicum, a nitrogen-fixing symbiont of the cochineal insect Dactylopius coccus and Dactylopius opuntiae (Hemiptera: Coccoidea: Dactylopiidae).</title>
        <authorList>
            <person name="Vera A."/>
        </authorList>
    </citation>
    <scope>NUCLEOTIDE SEQUENCE [LARGE SCALE GENOMIC DNA]</scope>
    <source>
        <strain evidence="2 3">NFDCM</strain>
    </source>
</reference>
<gene>
    <name evidence="1" type="ORF">BGI27_10450</name>
    <name evidence="2" type="ORF">CGU29_09945</name>
</gene>
<protein>
    <recommendedName>
        <fullName evidence="5">30S ribosomal protein S30</fullName>
    </recommendedName>
</protein>
<evidence type="ECO:0008006" key="5">
    <source>
        <dbReference type="Google" id="ProtNLM"/>
    </source>
</evidence>
<dbReference type="RefSeq" id="WP_095524827.1">
    <property type="nucleotide sequence ID" value="NZ_MDUX01000032.1"/>
</dbReference>
<comment type="caution">
    <text evidence="2">The sequence shown here is derived from an EMBL/GenBank/DDBJ whole genome shotgun (WGS) entry which is preliminary data.</text>
</comment>
<sequence length="112" mass="12558">MKLTIKRTSGASLDVGLISHVERRMEFALGRFSHHVQQVKLGLSDESSPQGETEKRCRLELLLIDKEPLVVSELAVDEYAAVNRAFAVMALLATRRVDRQPRERAEGIPVYG</sequence>
<evidence type="ECO:0000313" key="1">
    <source>
        <dbReference type="EMBL" id="KAF7598954.1"/>
    </source>
</evidence>
<evidence type="ECO:0000313" key="4">
    <source>
        <dbReference type="Proteomes" id="UP000623509"/>
    </source>
</evidence>
<dbReference type="Gene3D" id="3.30.160.100">
    <property type="entry name" value="Ribosome hibernation promotion factor-like"/>
    <property type="match status" value="1"/>
</dbReference>
<keyword evidence="4" id="KW-1185">Reference proteome</keyword>
<name>A0A272ET03_9RHOO</name>
<dbReference type="Proteomes" id="UP000216107">
    <property type="component" value="Unassembled WGS sequence"/>
</dbReference>
<dbReference type="EMBL" id="NMRN01000028">
    <property type="protein sequence ID" value="PAS92860.1"/>
    <property type="molecule type" value="Genomic_DNA"/>
</dbReference>
<dbReference type="SUPFAM" id="SSF69754">
    <property type="entry name" value="Ribosome binding protein Y (YfiA homologue)"/>
    <property type="match status" value="1"/>
</dbReference>
<accession>A0A272ET03</accession>